<feature type="non-terminal residue" evidence="2">
    <location>
        <position position="847"/>
    </location>
</feature>
<comment type="caution">
    <text evidence="2">The sequence shown here is derived from an EMBL/GenBank/DDBJ whole genome shotgun (WGS) entry which is preliminary data.</text>
</comment>
<keyword evidence="1" id="KW-0802">TPR repeat</keyword>
<protein>
    <submittedName>
        <fullName evidence="2">Uncharacterized protein</fullName>
    </submittedName>
</protein>
<dbReference type="Proteomes" id="UP000887226">
    <property type="component" value="Unassembled WGS sequence"/>
</dbReference>
<proteinExistence type="predicted"/>
<dbReference type="GO" id="GO:0000127">
    <property type="term" value="C:transcription factor TFIIIC complex"/>
    <property type="evidence" value="ECO:0007669"/>
    <property type="project" value="TreeGrafter"/>
</dbReference>
<feature type="repeat" description="TPR" evidence="1">
    <location>
        <begin position="686"/>
        <end position="719"/>
    </location>
</feature>
<sequence length="847" mass="97360">GARRVAEPTGDIKLRLSKANTFFMNGDFIDAIEVVADIVRINAETLEAWTMLASCWSELGEGLKSAHACLRAAQLRPTIADGWITAAERFEEAGDIHGADHCYRSCASRIKNAELARRGKARMQVQRGQYKGAIGEFKKILELKPHDLESVRGLVFCHNHHRNQEVIATLLQKMFDHYTQVDDLPELMPDWNDLVNLIKAYQHLDRHHEAIQALTKFSRWFVGRADDFSFDGVDDDCEWDADDDDERREELYDYEKYDGYPLYGDALPLQLRVMLGESRFRIGNHDEAIRHFEWLDPADETGECRVDDYQDNYLEVANLLFEGELPQRALAFYSPLRQATEDDAFVCLHIARCFRMIGVTFKAEQYYAKAIDLDGHNVEARVELSDLLMKRGEEEKAGRYILEADRLKKGPTRERRKRKRDAKKELQLQANTIEVSKARMKRAVKARTSRKRVQAQPLQSEEERAAAEENYLRECYAMYLEDRDGMRNGDGASLERWADAARTLVEDFKSFRPFYPQLGLGTDIPIGHNSFQYNKMIANELLPENWRGIDFNSWLDIFLEYALYLARIGEKNESYDICDAALNSTVYKSSAEDTFLIRLVWCTCALFAADETACYRLSLLLMKDEDFVSDAYRMFSAVNAMCHSPLSWYMGGPSKKYIRRQIGLMDKLVKSSTGPSGEFTDARLDIALLMLYGHIMYTSESYDLALDYFRRAFTLDESNALIALSIGLIYIHLCLNRRTNNQPGMLLQGTTFIFHYHALRTKSSHRDERQEAHYNVARVYDLLGMGCEALMYYHKVLDEAKAGEESDDGGEKVMACARDAAYNLQVMYLNVGNEMLARAITERWLVL</sequence>
<name>A0A9P8CI13_9HELO</name>
<organism evidence="2 3">
    <name type="scientific">Calycina marina</name>
    <dbReference type="NCBI Taxonomy" id="1763456"/>
    <lineage>
        <taxon>Eukaryota</taxon>
        <taxon>Fungi</taxon>
        <taxon>Dikarya</taxon>
        <taxon>Ascomycota</taxon>
        <taxon>Pezizomycotina</taxon>
        <taxon>Leotiomycetes</taxon>
        <taxon>Helotiales</taxon>
        <taxon>Pezizellaceae</taxon>
        <taxon>Calycina</taxon>
    </lineage>
</organism>
<dbReference type="GO" id="GO:0006383">
    <property type="term" value="P:transcription by RNA polymerase III"/>
    <property type="evidence" value="ECO:0007669"/>
    <property type="project" value="InterPro"/>
</dbReference>
<dbReference type="PANTHER" id="PTHR23082:SF0">
    <property type="entry name" value="GENERAL TRANSCRIPTION FACTOR 3C POLYPEPTIDE 3"/>
    <property type="match status" value="1"/>
</dbReference>
<dbReference type="EMBL" id="MU253762">
    <property type="protein sequence ID" value="KAG9247843.1"/>
    <property type="molecule type" value="Genomic_DNA"/>
</dbReference>
<evidence type="ECO:0000313" key="3">
    <source>
        <dbReference type="Proteomes" id="UP000887226"/>
    </source>
</evidence>
<dbReference type="PROSITE" id="PS50005">
    <property type="entry name" value="TPR"/>
    <property type="match status" value="2"/>
</dbReference>
<feature type="non-terminal residue" evidence="2">
    <location>
        <position position="1"/>
    </location>
</feature>
<dbReference type="SMART" id="SM00028">
    <property type="entry name" value="TPR"/>
    <property type="match status" value="6"/>
</dbReference>
<dbReference type="InterPro" id="IPR019734">
    <property type="entry name" value="TPR_rpt"/>
</dbReference>
<evidence type="ECO:0000256" key="1">
    <source>
        <dbReference type="PROSITE-ProRule" id="PRU00339"/>
    </source>
</evidence>
<dbReference type="AlphaFoldDB" id="A0A9P8CI13"/>
<accession>A0A9P8CI13</accession>
<dbReference type="InterPro" id="IPR011990">
    <property type="entry name" value="TPR-like_helical_dom_sf"/>
</dbReference>
<gene>
    <name evidence="2" type="ORF">BJ878DRAFT_409261</name>
</gene>
<evidence type="ECO:0000313" key="2">
    <source>
        <dbReference type="EMBL" id="KAG9247843.1"/>
    </source>
</evidence>
<dbReference type="InterPro" id="IPR039340">
    <property type="entry name" value="Tfc4/TFIIIC-102/Sfc4"/>
</dbReference>
<feature type="repeat" description="TPR" evidence="1">
    <location>
        <begin position="114"/>
        <end position="147"/>
    </location>
</feature>
<dbReference type="SUPFAM" id="SSF48452">
    <property type="entry name" value="TPR-like"/>
    <property type="match status" value="3"/>
</dbReference>
<keyword evidence="3" id="KW-1185">Reference proteome</keyword>
<dbReference type="OrthoDB" id="9991317at2759"/>
<reference evidence="2" key="1">
    <citation type="journal article" date="2021" name="IMA Fungus">
        <title>Genomic characterization of three marine fungi, including Emericellopsis atlantica sp. nov. with signatures of a generalist lifestyle and marine biomass degradation.</title>
        <authorList>
            <person name="Hagestad O.C."/>
            <person name="Hou L."/>
            <person name="Andersen J.H."/>
            <person name="Hansen E.H."/>
            <person name="Altermark B."/>
            <person name="Li C."/>
            <person name="Kuhnert E."/>
            <person name="Cox R.J."/>
            <person name="Crous P.W."/>
            <person name="Spatafora J.W."/>
            <person name="Lail K."/>
            <person name="Amirebrahimi M."/>
            <person name="Lipzen A."/>
            <person name="Pangilinan J."/>
            <person name="Andreopoulos W."/>
            <person name="Hayes R.D."/>
            <person name="Ng V."/>
            <person name="Grigoriev I.V."/>
            <person name="Jackson S.A."/>
            <person name="Sutton T.D.S."/>
            <person name="Dobson A.D.W."/>
            <person name="Rama T."/>
        </authorList>
    </citation>
    <scope>NUCLEOTIDE SEQUENCE</scope>
    <source>
        <strain evidence="2">TRa3180A</strain>
    </source>
</reference>
<dbReference type="PANTHER" id="PTHR23082">
    <property type="entry name" value="TRANSCRIPTION INITIATION FACTOR IIIC TFIIIC , POLYPEPTIDE 3-RELATED"/>
    <property type="match status" value="1"/>
</dbReference>
<dbReference type="Gene3D" id="1.25.40.10">
    <property type="entry name" value="Tetratricopeptide repeat domain"/>
    <property type="match status" value="3"/>
</dbReference>